<keyword evidence="3" id="KW-0964">Secreted</keyword>
<comment type="subcellular location">
    <subcellularLocation>
        <location evidence="1">Secreted</location>
    </subcellularLocation>
</comment>
<accession>A0AAN9AH62</accession>
<evidence type="ECO:0000256" key="2">
    <source>
        <dbReference type="ARBA" id="ARBA00005679"/>
    </source>
</evidence>
<feature type="signal peptide" evidence="6">
    <location>
        <begin position="1"/>
        <end position="21"/>
    </location>
</feature>
<dbReference type="InterPro" id="IPR004911">
    <property type="entry name" value="Interferon-induced_GILT"/>
</dbReference>
<gene>
    <name evidence="7" type="primary">IFI30_1</name>
    <name evidence="7" type="ORF">SK128_021093</name>
</gene>
<dbReference type="EMBL" id="JAXCGZ010000068">
    <property type="protein sequence ID" value="KAK7086828.1"/>
    <property type="molecule type" value="Genomic_DNA"/>
</dbReference>
<feature type="chain" id="PRO_5042843169" evidence="6">
    <location>
        <begin position="22"/>
        <end position="227"/>
    </location>
</feature>
<dbReference type="GO" id="GO:0016671">
    <property type="term" value="F:oxidoreductase activity, acting on a sulfur group of donors, disulfide as acceptor"/>
    <property type="evidence" value="ECO:0007669"/>
    <property type="project" value="InterPro"/>
</dbReference>
<organism evidence="7 8">
    <name type="scientific">Halocaridina rubra</name>
    <name type="common">Hawaiian red shrimp</name>
    <dbReference type="NCBI Taxonomy" id="373956"/>
    <lineage>
        <taxon>Eukaryota</taxon>
        <taxon>Metazoa</taxon>
        <taxon>Ecdysozoa</taxon>
        <taxon>Arthropoda</taxon>
        <taxon>Crustacea</taxon>
        <taxon>Multicrustacea</taxon>
        <taxon>Malacostraca</taxon>
        <taxon>Eumalacostraca</taxon>
        <taxon>Eucarida</taxon>
        <taxon>Decapoda</taxon>
        <taxon>Pleocyemata</taxon>
        <taxon>Caridea</taxon>
        <taxon>Atyoidea</taxon>
        <taxon>Atyidae</taxon>
        <taxon>Halocaridina</taxon>
    </lineage>
</organism>
<evidence type="ECO:0000256" key="3">
    <source>
        <dbReference type="ARBA" id="ARBA00022525"/>
    </source>
</evidence>
<evidence type="ECO:0000256" key="4">
    <source>
        <dbReference type="ARBA" id="ARBA00022729"/>
    </source>
</evidence>
<comment type="similarity">
    <text evidence="2">Belongs to the GILT family.</text>
</comment>
<dbReference type="Pfam" id="PF03227">
    <property type="entry name" value="GILT"/>
    <property type="match status" value="1"/>
</dbReference>
<dbReference type="Proteomes" id="UP001381693">
    <property type="component" value="Unassembled WGS sequence"/>
</dbReference>
<proteinExistence type="inferred from homology"/>
<dbReference type="PANTHER" id="PTHR13234:SF8">
    <property type="entry name" value="GAMMA-INTERFERON-INDUCIBLE LYSOSOMAL THIOL REDUCTASE"/>
    <property type="match status" value="1"/>
</dbReference>
<dbReference type="AlphaFoldDB" id="A0AAN9AH62"/>
<dbReference type="GO" id="GO:0005576">
    <property type="term" value="C:extracellular region"/>
    <property type="evidence" value="ECO:0007669"/>
    <property type="project" value="UniProtKB-SubCell"/>
</dbReference>
<keyword evidence="5" id="KW-0325">Glycoprotein</keyword>
<name>A0AAN9AH62_HALRR</name>
<protein>
    <submittedName>
        <fullName evidence="7">Oxidoreductase activity protein</fullName>
    </submittedName>
</protein>
<dbReference type="PANTHER" id="PTHR13234">
    <property type="entry name" value="GAMMA-INTERFERON INDUCIBLE LYSOSOMAL THIOL REDUCTASE GILT"/>
    <property type="match status" value="1"/>
</dbReference>
<evidence type="ECO:0000313" key="8">
    <source>
        <dbReference type="Proteomes" id="UP001381693"/>
    </source>
</evidence>
<sequence>MRATIAFSFFFFCLVVTRTLAQEAPTVKVHLFYDCMCKYCKDFVNDQLYPTWTEIRDIMDVEMFPFGNIKYSSNGGTWEFTCQHGSDECQCNTIHACAKDYFKDITLEMDFVNCLLGSNYPPNAGPTCAAQVGVDWNPLEQCVCSEEGANLLYNLALQQQLLDPELYFVPWIIIDGVFNLDQNEECKQDLKRVVCQKYNGTPPSACDEYPSETDDPVVEGTTSLYEM</sequence>
<evidence type="ECO:0000256" key="5">
    <source>
        <dbReference type="ARBA" id="ARBA00023180"/>
    </source>
</evidence>
<evidence type="ECO:0000313" key="7">
    <source>
        <dbReference type="EMBL" id="KAK7086828.1"/>
    </source>
</evidence>
<keyword evidence="4 6" id="KW-0732">Signal</keyword>
<evidence type="ECO:0000256" key="1">
    <source>
        <dbReference type="ARBA" id="ARBA00004613"/>
    </source>
</evidence>
<comment type="caution">
    <text evidence="7">The sequence shown here is derived from an EMBL/GenBank/DDBJ whole genome shotgun (WGS) entry which is preliminary data.</text>
</comment>
<evidence type="ECO:0000256" key="6">
    <source>
        <dbReference type="SAM" id="SignalP"/>
    </source>
</evidence>
<keyword evidence="8" id="KW-1185">Reference proteome</keyword>
<reference evidence="7 8" key="1">
    <citation type="submission" date="2023-11" db="EMBL/GenBank/DDBJ databases">
        <title>Halocaridina rubra genome assembly.</title>
        <authorList>
            <person name="Smith C."/>
        </authorList>
    </citation>
    <scope>NUCLEOTIDE SEQUENCE [LARGE SCALE GENOMIC DNA]</scope>
    <source>
        <strain evidence="7">EP-1</strain>
        <tissue evidence="7">Whole</tissue>
    </source>
</reference>